<feature type="modified residue" description="4-aspartylphosphate" evidence="1">
    <location>
        <position position="74"/>
    </location>
</feature>
<dbReference type="RefSeq" id="WP_338009012.1">
    <property type="nucleotide sequence ID" value="NZ_JAOPKB010000017.1"/>
</dbReference>
<dbReference type="Pfam" id="PF00072">
    <property type="entry name" value="Response_reg"/>
    <property type="match status" value="1"/>
</dbReference>
<evidence type="ECO:0000256" key="1">
    <source>
        <dbReference type="PROSITE-ProRule" id="PRU00169"/>
    </source>
</evidence>
<keyword evidence="1" id="KW-0597">Phosphoprotein</keyword>
<name>A0ABT2QJW3_9EURY</name>
<dbReference type="Gene3D" id="3.40.50.2300">
    <property type="match status" value="1"/>
</dbReference>
<reference evidence="3 4" key="1">
    <citation type="submission" date="2022-09" db="EMBL/GenBank/DDBJ databases">
        <title>Enrichment on poylsaccharides allowed isolation of novel metabolic and taxonomic groups of Haloarchaea.</title>
        <authorList>
            <person name="Sorokin D.Y."/>
            <person name="Elcheninov A.G."/>
            <person name="Khizhniak T.V."/>
            <person name="Kolganova T.V."/>
            <person name="Kublanov I.V."/>
        </authorList>
    </citation>
    <scope>NUCLEOTIDE SEQUENCE [LARGE SCALE GENOMIC DNA]</scope>
    <source>
        <strain evidence="3 4">AArc-m2/3/4</strain>
    </source>
</reference>
<dbReference type="InterPro" id="IPR052893">
    <property type="entry name" value="TCS_response_regulator"/>
</dbReference>
<dbReference type="Proteomes" id="UP001320972">
    <property type="component" value="Unassembled WGS sequence"/>
</dbReference>
<evidence type="ECO:0000313" key="4">
    <source>
        <dbReference type="Proteomes" id="UP001320972"/>
    </source>
</evidence>
<organism evidence="3 4">
    <name type="scientific">Natronoglomus mannanivorans</name>
    <dbReference type="NCBI Taxonomy" id="2979990"/>
    <lineage>
        <taxon>Archaea</taxon>
        <taxon>Methanobacteriati</taxon>
        <taxon>Methanobacteriota</taxon>
        <taxon>Stenosarchaea group</taxon>
        <taxon>Halobacteria</taxon>
        <taxon>Halobacteriales</taxon>
        <taxon>Natrialbaceae</taxon>
        <taxon>Natronoglomus</taxon>
    </lineage>
</organism>
<evidence type="ECO:0000259" key="2">
    <source>
        <dbReference type="PROSITE" id="PS50110"/>
    </source>
</evidence>
<comment type="caution">
    <text evidence="3">The sequence shown here is derived from an EMBL/GenBank/DDBJ whole genome shotgun (WGS) entry which is preliminary data.</text>
</comment>
<dbReference type="PROSITE" id="PS50110">
    <property type="entry name" value="RESPONSE_REGULATORY"/>
    <property type="match status" value="1"/>
</dbReference>
<dbReference type="InterPro" id="IPR011006">
    <property type="entry name" value="CheY-like_superfamily"/>
</dbReference>
<dbReference type="SMART" id="SM00448">
    <property type="entry name" value="REC"/>
    <property type="match status" value="1"/>
</dbReference>
<dbReference type="CDD" id="cd17557">
    <property type="entry name" value="REC_Rcp-like"/>
    <property type="match status" value="1"/>
</dbReference>
<proteinExistence type="predicted"/>
<accession>A0ABT2QJW3</accession>
<dbReference type="EMBL" id="JAOPKB010000017">
    <property type="protein sequence ID" value="MCU4975227.1"/>
    <property type="molecule type" value="Genomic_DNA"/>
</dbReference>
<sequence>MTADVDTDAGGDGPDTVLIVEDNPGDLRLIEEAFRAARLETTLHAVSTGEAALDFVYRRGEYVDAPEPDVILLDWNLPKMDGEDVLCELEDDLAQIPVVVMTGAHAKETIAESETDRIDTYLTKPSDPTEYVDAIHSVY</sequence>
<keyword evidence="4" id="KW-1185">Reference proteome</keyword>
<feature type="domain" description="Response regulatory" evidence="2">
    <location>
        <begin position="16"/>
        <end position="139"/>
    </location>
</feature>
<dbReference type="PANTHER" id="PTHR44520:SF2">
    <property type="entry name" value="RESPONSE REGULATOR RCP1"/>
    <property type="match status" value="1"/>
</dbReference>
<dbReference type="InterPro" id="IPR001789">
    <property type="entry name" value="Sig_transdc_resp-reg_receiver"/>
</dbReference>
<dbReference type="PANTHER" id="PTHR44520">
    <property type="entry name" value="RESPONSE REGULATOR RCP1-RELATED"/>
    <property type="match status" value="1"/>
</dbReference>
<protein>
    <submittedName>
        <fullName evidence="3">Response regulator</fullName>
    </submittedName>
</protein>
<evidence type="ECO:0000313" key="3">
    <source>
        <dbReference type="EMBL" id="MCU4975227.1"/>
    </source>
</evidence>
<gene>
    <name evidence="3" type="ORF">OB955_21225</name>
</gene>
<dbReference type="SUPFAM" id="SSF52172">
    <property type="entry name" value="CheY-like"/>
    <property type="match status" value="1"/>
</dbReference>